<keyword evidence="3" id="KW-1185">Reference proteome</keyword>
<dbReference type="EMBL" id="UYRX01000677">
    <property type="protein sequence ID" value="VDK85240.1"/>
    <property type="molecule type" value="Genomic_DNA"/>
</dbReference>
<feature type="compositionally biased region" description="Basic and acidic residues" evidence="1">
    <location>
        <begin position="260"/>
        <end position="270"/>
    </location>
</feature>
<evidence type="ECO:0000313" key="2">
    <source>
        <dbReference type="EMBL" id="VDK85240.1"/>
    </source>
</evidence>
<dbReference type="AlphaFoldDB" id="A0A3P6U265"/>
<feature type="compositionally biased region" description="Basic and acidic residues" evidence="1">
    <location>
        <begin position="364"/>
        <end position="392"/>
    </location>
</feature>
<sequence>MNELSMSQCISDPYQYVNGIIEDALKESEKILLKLKTQREDAALNVKSETVGISDEKNGEKHKLAMVDTRSTLAHNVAQILDDALEATTLQQPRKISSASWKITNLLRFPVNDGKQNLRHNDRIFISLDQKSIMLMREYDSFSNHTHQQHQSKFDEKAPQLNSTERTAVFDRHQQSRQRSSSKQFHEEPCKFDDVAHQQQFTNYDSLHQQLVKRIGTEIQLQSDQFQQSHQRQSQTCNDKNEALSLKQTIPSSPFQSDSSRNEDEARSTTKSDGSLSKSSTEFDHSIEKASNEHAKRGMHRRQRKCDNSESKGYRKKLNESYARATSDASISIRSARRSASDPSLHSAKMKQKKREKKKVMSALERELLVEPSPPKEDELSGRRDEAVDEMVKRKKGRKNKIQQSAEQYIATGAASKQSRPLMIDPMGHRKIVMKGWKPNLKVKKIWLQDPSKE</sequence>
<protein>
    <submittedName>
        <fullName evidence="2">Uncharacterized protein</fullName>
    </submittedName>
</protein>
<proteinExistence type="predicted"/>
<dbReference type="OrthoDB" id="5874105at2759"/>
<evidence type="ECO:0000256" key="1">
    <source>
        <dbReference type="SAM" id="MobiDB-lite"/>
    </source>
</evidence>
<feature type="compositionally biased region" description="Basic and acidic residues" evidence="1">
    <location>
        <begin position="281"/>
        <end position="296"/>
    </location>
</feature>
<organism evidence="2 3">
    <name type="scientific">Litomosoides sigmodontis</name>
    <name type="common">Filarial nematode worm</name>
    <dbReference type="NCBI Taxonomy" id="42156"/>
    <lineage>
        <taxon>Eukaryota</taxon>
        <taxon>Metazoa</taxon>
        <taxon>Ecdysozoa</taxon>
        <taxon>Nematoda</taxon>
        <taxon>Chromadorea</taxon>
        <taxon>Rhabditida</taxon>
        <taxon>Spirurina</taxon>
        <taxon>Spiruromorpha</taxon>
        <taxon>Filarioidea</taxon>
        <taxon>Onchocercidae</taxon>
        <taxon>Litomosoides</taxon>
    </lineage>
</organism>
<evidence type="ECO:0000313" key="3">
    <source>
        <dbReference type="Proteomes" id="UP000277928"/>
    </source>
</evidence>
<feature type="region of interest" description="Disordered" evidence="1">
    <location>
        <begin position="169"/>
        <end position="189"/>
    </location>
</feature>
<feature type="region of interest" description="Disordered" evidence="1">
    <location>
        <begin position="247"/>
        <end position="403"/>
    </location>
</feature>
<feature type="compositionally biased region" description="Basic residues" evidence="1">
    <location>
        <begin position="348"/>
        <end position="360"/>
    </location>
</feature>
<feature type="compositionally biased region" description="Polar residues" evidence="1">
    <location>
        <begin position="271"/>
        <end position="280"/>
    </location>
</feature>
<feature type="compositionally biased region" description="Low complexity" evidence="1">
    <location>
        <begin position="323"/>
        <end position="334"/>
    </location>
</feature>
<feature type="compositionally biased region" description="Basic and acidic residues" evidence="1">
    <location>
        <begin position="305"/>
        <end position="319"/>
    </location>
</feature>
<dbReference type="Proteomes" id="UP000277928">
    <property type="component" value="Unassembled WGS sequence"/>
</dbReference>
<dbReference type="OMA" id="HRKIVMK"/>
<gene>
    <name evidence="2" type="ORF">NLS_LOCUS7032</name>
</gene>
<feature type="compositionally biased region" description="Polar residues" evidence="1">
    <location>
        <begin position="247"/>
        <end position="259"/>
    </location>
</feature>
<name>A0A3P6U265_LITSI</name>
<accession>A0A3P6U265</accession>
<reference evidence="2 3" key="1">
    <citation type="submission" date="2018-08" db="EMBL/GenBank/DDBJ databases">
        <authorList>
            <person name="Laetsch R D."/>
            <person name="Stevens L."/>
            <person name="Kumar S."/>
            <person name="Blaxter L. M."/>
        </authorList>
    </citation>
    <scope>NUCLEOTIDE SEQUENCE [LARGE SCALE GENOMIC DNA]</scope>
</reference>